<keyword evidence="3" id="KW-1185">Reference proteome</keyword>
<comment type="caution">
    <text evidence="2">The sequence shown here is derived from an EMBL/GenBank/DDBJ whole genome shotgun (WGS) entry which is preliminary data.</text>
</comment>
<dbReference type="Gene3D" id="1.10.340.70">
    <property type="match status" value="1"/>
</dbReference>
<evidence type="ECO:0000259" key="1">
    <source>
        <dbReference type="Pfam" id="PF17921"/>
    </source>
</evidence>
<organism evidence="2 3">
    <name type="scientific">Gossypium australe</name>
    <dbReference type="NCBI Taxonomy" id="47621"/>
    <lineage>
        <taxon>Eukaryota</taxon>
        <taxon>Viridiplantae</taxon>
        <taxon>Streptophyta</taxon>
        <taxon>Embryophyta</taxon>
        <taxon>Tracheophyta</taxon>
        <taxon>Spermatophyta</taxon>
        <taxon>Magnoliopsida</taxon>
        <taxon>eudicotyledons</taxon>
        <taxon>Gunneridae</taxon>
        <taxon>Pentapetalae</taxon>
        <taxon>rosids</taxon>
        <taxon>malvids</taxon>
        <taxon>Malvales</taxon>
        <taxon>Malvaceae</taxon>
        <taxon>Malvoideae</taxon>
        <taxon>Gossypium</taxon>
    </lineage>
</organism>
<sequence length="81" mass="9891">MVFKWTMMVVYGFMRILQEAHYNTLTIHSRSNKMYHDLKPYYWWKKMKKDIAEYVSKCLICQQVKVKHQVPLELLQPITIP</sequence>
<feature type="domain" description="Integrase zinc-binding" evidence="1">
    <location>
        <begin position="15"/>
        <end position="66"/>
    </location>
</feature>
<dbReference type="PANTHER" id="PTHR47266">
    <property type="entry name" value="ENDONUCLEASE-RELATED"/>
    <property type="match status" value="1"/>
</dbReference>
<protein>
    <submittedName>
        <fullName evidence="2">DNA/RNA polymerase superfamily protein</fullName>
    </submittedName>
</protein>
<dbReference type="AlphaFoldDB" id="A0A5B6USV8"/>
<proteinExistence type="predicted"/>
<accession>A0A5B6USV8</accession>
<name>A0A5B6USV8_9ROSI</name>
<dbReference type="Proteomes" id="UP000325315">
    <property type="component" value="Unassembled WGS sequence"/>
</dbReference>
<dbReference type="EMBL" id="SMMG02000009">
    <property type="protein sequence ID" value="KAA3461190.1"/>
    <property type="molecule type" value="Genomic_DNA"/>
</dbReference>
<dbReference type="InterPro" id="IPR041588">
    <property type="entry name" value="Integrase_H2C2"/>
</dbReference>
<dbReference type="OrthoDB" id="1623338at2759"/>
<evidence type="ECO:0000313" key="2">
    <source>
        <dbReference type="EMBL" id="KAA3461190.1"/>
    </source>
</evidence>
<dbReference type="Pfam" id="PF17921">
    <property type="entry name" value="Integrase_H2C2"/>
    <property type="match status" value="1"/>
</dbReference>
<evidence type="ECO:0000313" key="3">
    <source>
        <dbReference type="Proteomes" id="UP000325315"/>
    </source>
</evidence>
<dbReference type="InterPro" id="IPR052160">
    <property type="entry name" value="Gypsy_RT_Integrase-like"/>
</dbReference>
<reference evidence="3" key="1">
    <citation type="journal article" date="2019" name="Plant Biotechnol. J.">
        <title>Genome sequencing of the Australian wild diploid species Gossypium australe highlights disease resistance and delayed gland morphogenesis.</title>
        <authorList>
            <person name="Cai Y."/>
            <person name="Cai X."/>
            <person name="Wang Q."/>
            <person name="Wang P."/>
            <person name="Zhang Y."/>
            <person name="Cai C."/>
            <person name="Xu Y."/>
            <person name="Wang K."/>
            <person name="Zhou Z."/>
            <person name="Wang C."/>
            <person name="Geng S."/>
            <person name="Li B."/>
            <person name="Dong Q."/>
            <person name="Hou Y."/>
            <person name="Wang H."/>
            <person name="Ai P."/>
            <person name="Liu Z."/>
            <person name="Yi F."/>
            <person name="Sun M."/>
            <person name="An G."/>
            <person name="Cheng J."/>
            <person name="Zhang Y."/>
            <person name="Shi Q."/>
            <person name="Xie Y."/>
            <person name="Shi X."/>
            <person name="Chang Y."/>
            <person name="Huang F."/>
            <person name="Chen Y."/>
            <person name="Hong S."/>
            <person name="Mi L."/>
            <person name="Sun Q."/>
            <person name="Zhang L."/>
            <person name="Zhou B."/>
            <person name="Peng R."/>
            <person name="Zhang X."/>
            <person name="Liu F."/>
        </authorList>
    </citation>
    <scope>NUCLEOTIDE SEQUENCE [LARGE SCALE GENOMIC DNA]</scope>
    <source>
        <strain evidence="3">cv. PA1801</strain>
    </source>
</reference>
<gene>
    <name evidence="2" type="ORF">EPI10_027778</name>
</gene>